<dbReference type="AlphaFoldDB" id="A0A373FSX3"/>
<proteinExistence type="predicted"/>
<reference evidence="1 2" key="1">
    <citation type="submission" date="2018-08" db="EMBL/GenBank/DDBJ databases">
        <title>Comamonas testosteroni strain SWCO2.</title>
        <authorList>
            <person name="Jiang N."/>
            <person name="Zhang X.Z."/>
        </authorList>
    </citation>
    <scope>NUCLEOTIDE SEQUENCE [LARGE SCALE GENOMIC DNA]</scope>
    <source>
        <strain evidence="1 2">SWCO2</strain>
    </source>
</reference>
<gene>
    <name evidence="1" type="ORF">DZC30_02380</name>
</gene>
<dbReference type="EMBL" id="QURR01000002">
    <property type="protein sequence ID" value="RGE46642.1"/>
    <property type="molecule type" value="Genomic_DNA"/>
</dbReference>
<comment type="caution">
    <text evidence="1">The sequence shown here is derived from an EMBL/GenBank/DDBJ whole genome shotgun (WGS) entry which is preliminary data.</text>
</comment>
<name>A0A373FSX3_COMTE</name>
<keyword evidence="2" id="KW-1185">Reference proteome</keyword>
<accession>A0A373FSX3</accession>
<dbReference type="Proteomes" id="UP000261948">
    <property type="component" value="Unassembled WGS sequence"/>
</dbReference>
<organism evidence="1 2">
    <name type="scientific">Comamonas testosteroni</name>
    <name type="common">Pseudomonas testosteroni</name>
    <dbReference type="NCBI Taxonomy" id="285"/>
    <lineage>
        <taxon>Bacteria</taxon>
        <taxon>Pseudomonadati</taxon>
        <taxon>Pseudomonadota</taxon>
        <taxon>Betaproteobacteria</taxon>
        <taxon>Burkholderiales</taxon>
        <taxon>Comamonadaceae</taxon>
        <taxon>Comamonas</taxon>
    </lineage>
</organism>
<sequence length="129" mass="14224">MTPDYFDFCEVIANRLAAEVPAIRAITSEQAATHRGAPAGTTAVVCFGGEQVTEEIGDEAFEASQTYDVVVMCRGASTSGKEDGQAIFAAIRALHYFQRLRYVSCESDFEDNARYYTLTFKTTRVQELS</sequence>
<evidence type="ECO:0000313" key="1">
    <source>
        <dbReference type="EMBL" id="RGE46642.1"/>
    </source>
</evidence>
<evidence type="ECO:0000313" key="2">
    <source>
        <dbReference type="Proteomes" id="UP000261948"/>
    </source>
</evidence>
<evidence type="ECO:0008006" key="3">
    <source>
        <dbReference type="Google" id="ProtNLM"/>
    </source>
</evidence>
<protein>
    <recommendedName>
        <fullName evidence="3">DUF3168 domain-containing protein</fullName>
    </recommendedName>
</protein>